<dbReference type="EMBL" id="KV878584">
    <property type="protein sequence ID" value="OJJ60862.1"/>
    <property type="molecule type" value="Genomic_DNA"/>
</dbReference>
<reference evidence="3" key="1">
    <citation type="journal article" date="2017" name="Genome Biol.">
        <title>Comparative genomics reveals high biological diversity and specific adaptations in the industrially and medically important fungal genus Aspergillus.</title>
        <authorList>
            <person name="de Vries R.P."/>
            <person name="Riley R."/>
            <person name="Wiebenga A."/>
            <person name="Aguilar-Osorio G."/>
            <person name="Amillis S."/>
            <person name="Uchima C.A."/>
            <person name="Anderluh G."/>
            <person name="Asadollahi M."/>
            <person name="Askin M."/>
            <person name="Barry K."/>
            <person name="Battaglia E."/>
            <person name="Bayram O."/>
            <person name="Benocci T."/>
            <person name="Braus-Stromeyer S.A."/>
            <person name="Caldana C."/>
            <person name="Canovas D."/>
            <person name="Cerqueira G.C."/>
            <person name="Chen F."/>
            <person name="Chen W."/>
            <person name="Choi C."/>
            <person name="Clum A."/>
            <person name="Dos Santos R.A."/>
            <person name="Damasio A.R."/>
            <person name="Diallinas G."/>
            <person name="Emri T."/>
            <person name="Fekete E."/>
            <person name="Flipphi M."/>
            <person name="Freyberg S."/>
            <person name="Gallo A."/>
            <person name="Gournas C."/>
            <person name="Habgood R."/>
            <person name="Hainaut M."/>
            <person name="Harispe M.L."/>
            <person name="Henrissat B."/>
            <person name="Hilden K.S."/>
            <person name="Hope R."/>
            <person name="Hossain A."/>
            <person name="Karabika E."/>
            <person name="Karaffa L."/>
            <person name="Karanyi Z."/>
            <person name="Krasevec N."/>
            <person name="Kuo A."/>
            <person name="Kusch H."/>
            <person name="LaButti K."/>
            <person name="Lagendijk E.L."/>
            <person name="Lapidus A."/>
            <person name="Levasseur A."/>
            <person name="Lindquist E."/>
            <person name="Lipzen A."/>
            <person name="Logrieco A.F."/>
            <person name="MacCabe A."/>
            <person name="Maekelae M.R."/>
            <person name="Malavazi I."/>
            <person name="Melin P."/>
            <person name="Meyer V."/>
            <person name="Mielnichuk N."/>
            <person name="Miskei M."/>
            <person name="Molnar A.P."/>
            <person name="Mule G."/>
            <person name="Ngan C.Y."/>
            <person name="Orejas M."/>
            <person name="Orosz E."/>
            <person name="Ouedraogo J.P."/>
            <person name="Overkamp K.M."/>
            <person name="Park H.-S."/>
            <person name="Perrone G."/>
            <person name="Piumi F."/>
            <person name="Punt P.J."/>
            <person name="Ram A.F."/>
            <person name="Ramon A."/>
            <person name="Rauscher S."/>
            <person name="Record E."/>
            <person name="Riano-Pachon D.M."/>
            <person name="Robert V."/>
            <person name="Roehrig J."/>
            <person name="Ruller R."/>
            <person name="Salamov A."/>
            <person name="Salih N.S."/>
            <person name="Samson R.A."/>
            <person name="Sandor E."/>
            <person name="Sanguinetti M."/>
            <person name="Schuetze T."/>
            <person name="Sepcic K."/>
            <person name="Shelest E."/>
            <person name="Sherlock G."/>
            <person name="Sophianopoulou V."/>
            <person name="Squina F.M."/>
            <person name="Sun H."/>
            <person name="Susca A."/>
            <person name="Todd R.B."/>
            <person name="Tsang A."/>
            <person name="Unkles S.E."/>
            <person name="van de Wiele N."/>
            <person name="van Rossen-Uffink D."/>
            <person name="Oliveira J.V."/>
            <person name="Vesth T.C."/>
            <person name="Visser J."/>
            <person name="Yu J.-H."/>
            <person name="Zhou M."/>
            <person name="Andersen M.R."/>
            <person name="Archer D.B."/>
            <person name="Baker S.E."/>
            <person name="Benoit I."/>
            <person name="Brakhage A.A."/>
            <person name="Braus G.H."/>
            <person name="Fischer R."/>
            <person name="Frisvad J.C."/>
            <person name="Goldman G.H."/>
            <person name="Houbraken J."/>
            <person name="Oakley B."/>
            <person name="Pocsi I."/>
            <person name="Scazzocchio C."/>
            <person name="Seiboth B."/>
            <person name="vanKuyk P.A."/>
            <person name="Wortman J."/>
            <person name="Dyer P.S."/>
            <person name="Grigoriev I.V."/>
        </authorList>
    </citation>
    <scope>NUCLEOTIDE SEQUENCE [LARGE SCALE GENOMIC DNA]</scope>
    <source>
        <strain evidence="3">CBS 593.65</strain>
    </source>
</reference>
<feature type="compositionally biased region" description="Polar residues" evidence="1">
    <location>
        <begin position="25"/>
        <end position="36"/>
    </location>
</feature>
<proteinExistence type="predicted"/>
<evidence type="ECO:0000313" key="2">
    <source>
        <dbReference type="EMBL" id="OJJ60862.1"/>
    </source>
</evidence>
<feature type="compositionally biased region" description="Low complexity" evidence="1">
    <location>
        <begin position="12"/>
        <end position="23"/>
    </location>
</feature>
<evidence type="ECO:0000313" key="3">
    <source>
        <dbReference type="Proteomes" id="UP000184356"/>
    </source>
</evidence>
<organism evidence="2 3">
    <name type="scientific">Aspergillus sydowii CBS 593.65</name>
    <dbReference type="NCBI Taxonomy" id="1036612"/>
    <lineage>
        <taxon>Eukaryota</taxon>
        <taxon>Fungi</taxon>
        <taxon>Dikarya</taxon>
        <taxon>Ascomycota</taxon>
        <taxon>Pezizomycotina</taxon>
        <taxon>Eurotiomycetes</taxon>
        <taxon>Eurotiomycetidae</taxon>
        <taxon>Eurotiales</taxon>
        <taxon>Aspergillaceae</taxon>
        <taxon>Aspergillus</taxon>
        <taxon>Aspergillus subgen. Nidulantes</taxon>
    </lineage>
</organism>
<dbReference type="VEuPathDB" id="FungiDB:ASPSYDRAFT_87435"/>
<gene>
    <name evidence="2" type="ORF">ASPSYDRAFT_87435</name>
</gene>
<protein>
    <submittedName>
        <fullName evidence="2">Uncharacterized protein</fullName>
    </submittedName>
</protein>
<dbReference type="AlphaFoldDB" id="A0A1L9TN85"/>
<dbReference type="RefSeq" id="XP_040704668.1">
    <property type="nucleotide sequence ID" value="XM_040851840.1"/>
</dbReference>
<keyword evidence="3" id="KW-1185">Reference proteome</keyword>
<dbReference type="Proteomes" id="UP000184356">
    <property type="component" value="Unassembled WGS sequence"/>
</dbReference>
<evidence type="ECO:0000256" key="1">
    <source>
        <dbReference type="SAM" id="MobiDB-lite"/>
    </source>
</evidence>
<dbReference type="GeneID" id="63767913"/>
<feature type="region of interest" description="Disordered" evidence="1">
    <location>
        <begin position="1"/>
        <end position="36"/>
    </location>
</feature>
<sequence>MTYKSNYEPYVSSTTTAAPTPASDRAQTSQTSQSFDLNELRPSIELLYPLGDLYPHVVALQLQSEDENPWSASKNFSGYQDIAYWAEVVSSPRSLPEHYSKRPFRRCSESTKSRFVSRIRRLLSRDELRKRRRFA</sequence>
<dbReference type="OrthoDB" id="4483326at2759"/>
<name>A0A1L9TN85_9EURO</name>
<accession>A0A1L9TN85</accession>